<dbReference type="InterPro" id="IPR002696">
    <property type="entry name" value="Membr_insert_effic_factor_YidD"/>
</dbReference>
<gene>
    <name evidence="2" type="ORF">COU22_01040</name>
</gene>
<dbReference type="GO" id="GO:0005886">
    <property type="term" value="C:plasma membrane"/>
    <property type="evidence" value="ECO:0007669"/>
    <property type="project" value="UniProtKB-SubCell"/>
</dbReference>
<organism evidence="2 3">
    <name type="scientific">Candidatus Komeilibacteria bacterium CG10_big_fil_rev_8_21_14_0_10_41_13</name>
    <dbReference type="NCBI Taxonomy" id="1974476"/>
    <lineage>
        <taxon>Bacteria</taxon>
        <taxon>Candidatus Komeiliibacteriota</taxon>
    </lineage>
</organism>
<dbReference type="PANTHER" id="PTHR33383">
    <property type="entry name" value="MEMBRANE PROTEIN INSERTION EFFICIENCY FACTOR-RELATED"/>
    <property type="match status" value="1"/>
</dbReference>
<keyword evidence="1" id="KW-1003">Cell membrane</keyword>
<evidence type="ECO:0000313" key="3">
    <source>
        <dbReference type="Proteomes" id="UP000230543"/>
    </source>
</evidence>
<comment type="subcellular location">
    <subcellularLocation>
        <location evidence="1">Cell membrane</location>
        <topology evidence="1">Peripheral membrane protein</topology>
        <orientation evidence="1">Cytoplasmic side</orientation>
    </subcellularLocation>
</comment>
<comment type="similarity">
    <text evidence="1">Belongs to the UPF0161 family.</text>
</comment>
<name>A0A2M6WCX1_9BACT</name>
<comment type="caution">
    <text evidence="2">The sequence shown here is derived from an EMBL/GenBank/DDBJ whole genome shotgun (WGS) entry which is preliminary data.</text>
</comment>
<dbReference type="AlphaFoldDB" id="A0A2M6WCX1"/>
<dbReference type="Pfam" id="PF01809">
    <property type="entry name" value="YidD"/>
    <property type="match status" value="1"/>
</dbReference>
<dbReference type="Proteomes" id="UP000230543">
    <property type="component" value="Unassembled WGS sequence"/>
</dbReference>
<evidence type="ECO:0000313" key="2">
    <source>
        <dbReference type="EMBL" id="PIT90639.1"/>
    </source>
</evidence>
<keyword evidence="1" id="KW-0472">Membrane</keyword>
<dbReference type="SMART" id="SM01234">
    <property type="entry name" value="Haemolytic"/>
    <property type="match status" value="1"/>
</dbReference>
<dbReference type="NCBIfam" id="TIGR00278">
    <property type="entry name" value="membrane protein insertion efficiency factor YidD"/>
    <property type="match status" value="1"/>
</dbReference>
<sequence>MFKLLVLKFIRLYQKTLSPDQGLLSYKYPYGYCRFYPHCSEYAYQAVEKYGLIKGSLLSLKRLIKCNPFNRGGADPLK</sequence>
<dbReference type="EMBL" id="PFBO01000032">
    <property type="protein sequence ID" value="PIT90639.1"/>
    <property type="molecule type" value="Genomic_DNA"/>
</dbReference>
<comment type="function">
    <text evidence="1">Could be involved in insertion of integral membrane proteins into the membrane.</text>
</comment>
<dbReference type="PANTHER" id="PTHR33383:SF1">
    <property type="entry name" value="MEMBRANE PROTEIN INSERTION EFFICIENCY FACTOR-RELATED"/>
    <property type="match status" value="1"/>
</dbReference>
<proteinExistence type="inferred from homology"/>
<dbReference type="HAMAP" id="MF_00386">
    <property type="entry name" value="UPF0161_YidD"/>
    <property type="match status" value="1"/>
</dbReference>
<accession>A0A2M6WCX1</accession>
<evidence type="ECO:0000256" key="1">
    <source>
        <dbReference type="HAMAP-Rule" id="MF_00386"/>
    </source>
</evidence>
<reference evidence="3" key="1">
    <citation type="submission" date="2017-09" db="EMBL/GenBank/DDBJ databases">
        <title>Depth-based differentiation of microbial function through sediment-hosted aquifers and enrichment of novel symbionts in the deep terrestrial subsurface.</title>
        <authorList>
            <person name="Probst A.J."/>
            <person name="Ladd B."/>
            <person name="Jarett J.K."/>
            <person name="Geller-Mcgrath D.E."/>
            <person name="Sieber C.M.K."/>
            <person name="Emerson J.B."/>
            <person name="Anantharaman K."/>
            <person name="Thomas B.C."/>
            <person name="Malmstrom R."/>
            <person name="Stieglmeier M."/>
            <person name="Klingl A."/>
            <person name="Woyke T."/>
            <person name="Ryan C.M."/>
            <person name="Banfield J.F."/>
        </authorList>
    </citation>
    <scope>NUCLEOTIDE SEQUENCE [LARGE SCALE GENOMIC DNA]</scope>
</reference>
<protein>
    <recommendedName>
        <fullName evidence="1">Putative membrane protein insertion efficiency factor</fullName>
    </recommendedName>
</protein>